<proteinExistence type="predicted"/>
<protein>
    <submittedName>
        <fullName evidence="1">Uncharacterized protein</fullName>
    </submittedName>
</protein>
<name>E1YCK2_9BACT</name>
<organism evidence="1">
    <name type="scientific">uncultured Desulfobacterium sp</name>
    <dbReference type="NCBI Taxonomy" id="201089"/>
    <lineage>
        <taxon>Bacteria</taxon>
        <taxon>Pseudomonadati</taxon>
        <taxon>Thermodesulfobacteriota</taxon>
        <taxon>Desulfobacteria</taxon>
        <taxon>Desulfobacterales</taxon>
        <taxon>Desulfobacteriaceae</taxon>
        <taxon>Desulfobacterium</taxon>
        <taxon>environmental samples</taxon>
    </lineage>
</organism>
<sequence>MYEYHIVPKSDSDKHFQKALIGFKPIPSVNSKNELCTFCGCKHSNLPMDEIIAVGFGNALLTRNGNCIYSEIDAQSCGDYMSVAQAEEMAAADPDQDWRIHLLAPFSEQHYQRQGECHWVLYEKCEGFA</sequence>
<accession>E1YCK2</accession>
<reference evidence="1" key="1">
    <citation type="journal article" date="2011" name="Environ. Microbiol.">
        <title>Genomic insights into the metabolic potential of the polycyclic aromatic hydrocarbon degrading sulfate-reducing Deltaproteobacterium N47.</title>
        <authorList>
            <person name="Bergmann F."/>
            <person name="Selesi D."/>
            <person name="Weinmaier T."/>
            <person name="Tischler P."/>
            <person name="Rattei T."/>
            <person name="Meckenstock R.U."/>
        </authorList>
    </citation>
    <scope>NUCLEOTIDE SEQUENCE</scope>
</reference>
<dbReference type="AlphaFoldDB" id="E1YCK2"/>
<dbReference type="EMBL" id="FR695868">
    <property type="protein sequence ID" value="CBX28296.1"/>
    <property type="molecule type" value="Genomic_DNA"/>
</dbReference>
<evidence type="ECO:0000313" key="1">
    <source>
        <dbReference type="EMBL" id="CBX28296.1"/>
    </source>
</evidence>
<gene>
    <name evidence="1" type="ORF">N47_G36200</name>
</gene>